<reference evidence="2 3" key="1">
    <citation type="submission" date="2019-10" db="EMBL/GenBank/DDBJ databases">
        <authorList>
            <person name="Palmer J.M."/>
        </authorList>
    </citation>
    <scope>NUCLEOTIDE SEQUENCE [LARGE SCALE GENOMIC DNA]</scope>
    <source>
        <strain evidence="2 3">TWF694</strain>
    </source>
</reference>
<proteinExistence type="predicted"/>
<evidence type="ECO:0000313" key="2">
    <source>
        <dbReference type="EMBL" id="KAK6541469.1"/>
    </source>
</evidence>
<protein>
    <submittedName>
        <fullName evidence="2">Uncharacterized protein</fullName>
    </submittedName>
</protein>
<dbReference type="Proteomes" id="UP001365542">
    <property type="component" value="Unassembled WGS sequence"/>
</dbReference>
<gene>
    <name evidence="2" type="ORF">TWF694_007278</name>
</gene>
<feature type="region of interest" description="Disordered" evidence="1">
    <location>
        <begin position="1"/>
        <end position="50"/>
    </location>
</feature>
<comment type="caution">
    <text evidence="2">The sequence shown here is derived from an EMBL/GenBank/DDBJ whole genome shotgun (WGS) entry which is preliminary data.</text>
</comment>
<accession>A0AAV9XJX6</accession>
<organism evidence="2 3">
    <name type="scientific">Orbilia ellipsospora</name>
    <dbReference type="NCBI Taxonomy" id="2528407"/>
    <lineage>
        <taxon>Eukaryota</taxon>
        <taxon>Fungi</taxon>
        <taxon>Dikarya</taxon>
        <taxon>Ascomycota</taxon>
        <taxon>Pezizomycotina</taxon>
        <taxon>Orbiliomycetes</taxon>
        <taxon>Orbiliales</taxon>
        <taxon>Orbiliaceae</taxon>
        <taxon>Orbilia</taxon>
    </lineage>
</organism>
<evidence type="ECO:0000313" key="3">
    <source>
        <dbReference type="Proteomes" id="UP001365542"/>
    </source>
</evidence>
<sequence length="115" mass="12604">MSFKAGNKRPLGESSFGGGNISNKHRRKEDTTIEPTCPTAPRLKLSGMMPDSLQIITVDDDEDNEAASNSRSRDFGGVLKPFPDIKSLSQFALSSNPWNEDRINVRLALIRPSSA</sequence>
<keyword evidence="3" id="KW-1185">Reference proteome</keyword>
<dbReference type="AlphaFoldDB" id="A0AAV9XJX6"/>
<dbReference type="EMBL" id="JAVHJO010000003">
    <property type="protein sequence ID" value="KAK6541469.1"/>
    <property type="molecule type" value="Genomic_DNA"/>
</dbReference>
<evidence type="ECO:0000256" key="1">
    <source>
        <dbReference type="SAM" id="MobiDB-lite"/>
    </source>
</evidence>
<name>A0AAV9XJX6_9PEZI</name>